<reference evidence="1" key="1">
    <citation type="journal article" date="2023" name="Mol. Phylogenet. Evol.">
        <title>Genome-scale phylogeny and comparative genomics of the fungal order Sordariales.</title>
        <authorList>
            <person name="Hensen N."/>
            <person name="Bonometti L."/>
            <person name="Westerberg I."/>
            <person name="Brannstrom I.O."/>
            <person name="Guillou S."/>
            <person name="Cros-Aarteil S."/>
            <person name="Calhoun S."/>
            <person name="Haridas S."/>
            <person name="Kuo A."/>
            <person name="Mondo S."/>
            <person name="Pangilinan J."/>
            <person name="Riley R."/>
            <person name="LaButti K."/>
            <person name="Andreopoulos B."/>
            <person name="Lipzen A."/>
            <person name="Chen C."/>
            <person name="Yan M."/>
            <person name="Daum C."/>
            <person name="Ng V."/>
            <person name="Clum A."/>
            <person name="Steindorff A."/>
            <person name="Ohm R.A."/>
            <person name="Martin F."/>
            <person name="Silar P."/>
            <person name="Natvig D.O."/>
            <person name="Lalanne C."/>
            <person name="Gautier V."/>
            <person name="Ament-Velasquez S.L."/>
            <person name="Kruys A."/>
            <person name="Hutchinson M.I."/>
            <person name="Powell A.J."/>
            <person name="Barry K."/>
            <person name="Miller A.N."/>
            <person name="Grigoriev I.V."/>
            <person name="Debuchy R."/>
            <person name="Gladieux P."/>
            <person name="Hiltunen Thoren M."/>
            <person name="Johannesson H."/>
        </authorList>
    </citation>
    <scope>NUCLEOTIDE SEQUENCE</scope>
    <source>
        <strain evidence="1">CBS 955.72</strain>
    </source>
</reference>
<comment type="caution">
    <text evidence="1">The sequence shown here is derived from an EMBL/GenBank/DDBJ whole genome shotgun (WGS) entry which is preliminary data.</text>
</comment>
<keyword evidence="2" id="KW-1185">Reference proteome</keyword>
<dbReference type="GO" id="GO:0070403">
    <property type="term" value="F:NAD+ binding"/>
    <property type="evidence" value="ECO:0007669"/>
    <property type="project" value="InterPro"/>
</dbReference>
<evidence type="ECO:0000313" key="2">
    <source>
        <dbReference type="Proteomes" id="UP001275084"/>
    </source>
</evidence>
<dbReference type="EMBL" id="JAUIQD010000003">
    <property type="protein sequence ID" value="KAK3357991.1"/>
    <property type="molecule type" value="Genomic_DNA"/>
</dbReference>
<gene>
    <name evidence="1" type="ORF">B0T25DRAFT_450834</name>
</gene>
<dbReference type="InterPro" id="IPR003000">
    <property type="entry name" value="Sirtuin"/>
</dbReference>
<dbReference type="SUPFAM" id="SSF52467">
    <property type="entry name" value="DHS-like NAD/FAD-binding domain"/>
    <property type="match status" value="1"/>
</dbReference>
<dbReference type="InterPro" id="IPR029035">
    <property type="entry name" value="DHS-like_NAD/FAD-binding_dom"/>
</dbReference>
<evidence type="ECO:0000313" key="1">
    <source>
        <dbReference type="EMBL" id="KAK3357991.1"/>
    </source>
</evidence>
<accession>A0AAJ0HNR5</accession>
<organism evidence="1 2">
    <name type="scientific">Lasiosphaeria hispida</name>
    <dbReference type="NCBI Taxonomy" id="260671"/>
    <lineage>
        <taxon>Eukaryota</taxon>
        <taxon>Fungi</taxon>
        <taxon>Dikarya</taxon>
        <taxon>Ascomycota</taxon>
        <taxon>Pezizomycotina</taxon>
        <taxon>Sordariomycetes</taxon>
        <taxon>Sordariomycetidae</taxon>
        <taxon>Sordariales</taxon>
        <taxon>Lasiosphaeriaceae</taxon>
        <taxon>Lasiosphaeria</taxon>
    </lineage>
</organism>
<name>A0AAJ0HNR5_9PEZI</name>
<dbReference type="AlphaFoldDB" id="A0AAJ0HNR5"/>
<dbReference type="Gene3D" id="3.40.50.1220">
    <property type="entry name" value="TPP-binding domain"/>
    <property type="match status" value="1"/>
</dbReference>
<reference evidence="1" key="2">
    <citation type="submission" date="2023-06" db="EMBL/GenBank/DDBJ databases">
        <authorList>
            <consortium name="Lawrence Berkeley National Laboratory"/>
            <person name="Haridas S."/>
            <person name="Hensen N."/>
            <person name="Bonometti L."/>
            <person name="Westerberg I."/>
            <person name="Brannstrom I.O."/>
            <person name="Guillou S."/>
            <person name="Cros-Aarteil S."/>
            <person name="Calhoun S."/>
            <person name="Kuo A."/>
            <person name="Mondo S."/>
            <person name="Pangilinan J."/>
            <person name="Riley R."/>
            <person name="Labutti K."/>
            <person name="Andreopoulos B."/>
            <person name="Lipzen A."/>
            <person name="Chen C."/>
            <person name="Yanf M."/>
            <person name="Daum C."/>
            <person name="Ng V."/>
            <person name="Clum A."/>
            <person name="Steindorff A."/>
            <person name="Ohm R."/>
            <person name="Martin F."/>
            <person name="Silar P."/>
            <person name="Natvig D."/>
            <person name="Lalanne C."/>
            <person name="Gautier V."/>
            <person name="Ament-Velasquez S.L."/>
            <person name="Kruys A."/>
            <person name="Hutchinson M.I."/>
            <person name="Powell A.J."/>
            <person name="Barry K."/>
            <person name="Miller A.N."/>
            <person name="Grigoriev I.V."/>
            <person name="Debuchy R."/>
            <person name="Gladieux P."/>
            <person name="Thoren M.H."/>
            <person name="Johannesson H."/>
        </authorList>
    </citation>
    <scope>NUCLEOTIDE SEQUENCE</scope>
    <source>
        <strain evidence="1">CBS 955.72</strain>
    </source>
</reference>
<dbReference type="Pfam" id="PF02146">
    <property type="entry name" value="SIR2"/>
    <property type="match status" value="1"/>
</dbReference>
<proteinExistence type="predicted"/>
<dbReference type="Proteomes" id="UP001275084">
    <property type="component" value="Unassembled WGS sequence"/>
</dbReference>
<sequence>MRPCFYNGITKMCRDSKHADLTRAHRFILGLRDAGRLVWHYTQNIDCLEEKVGLSTDLHKGAGN</sequence>
<protein>
    <submittedName>
        <fullName evidence="1">Uncharacterized protein</fullName>
    </submittedName>
</protein>